<dbReference type="InterPro" id="IPR002931">
    <property type="entry name" value="Transglutaminase-like"/>
</dbReference>
<dbReference type="Proteomes" id="UP000526125">
    <property type="component" value="Unassembled WGS sequence"/>
</dbReference>
<dbReference type="PANTHER" id="PTHR35532">
    <property type="entry name" value="SIMILAR TO POLYHYDROXYALKANOATE DEPOLYMERASE"/>
    <property type="match status" value="1"/>
</dbReference>
<dbReference type="SMART" id="SM00460">
    <property type="entry name" value="TGc"/>
    <property type="match status" value="1"/>
</dbReference>
<reference evidence="2 3" key="1">
    <citation type="submission" date="2020-05" db="EMBL/GenBank/DDBJ databases">
        <title>Genome Sequencing of Type Strains.</title>
        <authorList>
            <person name="Lemaire J.F."/>
            <person name="Inderbitzin P."/>
            <person name="Gregorio O.A."/>
            <person name="Collins S.B."/>
            <person name="Wespe N."/>
            <person name="Knight-Connoni V."/>
        </authorList>
    </citation>
    <scope>NUCLEOTIDE SEQUENCE [LARGE SCALE GENOMIC DNA]</scope>
    <source>
        <strain evidence="2 3">LMG 21957</strain>
    </source>
</reference>
<gene>
    <name evidence="2" type="ORF">HP552_11985</name>
</gene>
<comment type="caution">
    <text evidence="2">The sequence shown here is derived from an EMBL/GenBank/DDBJ whole genome shotgun (WGS) entry which is preliminary data.</text>
</comment>
<dbReference type="Gene3D" id="3.10.620.30">
    <property type="match status" value="1"/>
</dbReference>
<keyword evidence="3" id="KW-1185">Reference proteome</keyword>
<organism evidence="2 3">
    <name type="scientific">Paenibacillus xylanilyticus</name>
    <dbReference type="NCBI Taxonomy" id="248903"/>
    <lineage>
        <taxon>Bacteria</taxon>
        <taxon>Bacillati</taxon>
        <taxon>Bacillota</taxon>
        <taxon>Bacilli</taxon>
        <taxon>Bacillales</taxon>
        <taxon>Paenibacillaceae</taxon>
        <taxon>Paenibacillus</taxon>
    </lineage>
</organism>
<dbReference type="Pfam" id="PF01841">
    <property type="entry name" value="Transglut_core"/>
    <property type="match status" value="1"/>
</dbReference>
<feature type="domain" description="Transglutaminase-like" evidence="1">
    <location>
        <begin position="161"/>
        <end position="220"/>
    </location>
</feature>
<dbReference type="Gene3D" id="2.60.40.1120">
    <property type="entry name" value="Carboxypeptidase-like, regulatory domain"/>
    <property type="match status" value="1"/>
</dbReference>
<evidence type="ECO:0000313" key="2">
    <source>
        <dbReference type="EMBL" id="NUU75951.1"/>
    </source>
</evidence>
<evidence type="ECO:0000313" key="3">
    <source>
        <dbReference type="Proteomes" id="UP000526125"/>
    </source>
</evidence>
<dbReference type="EMBL" id="JABMCB010000177">
    <property type="protein sequence ID" value="NUU75951.1"/>
    <property type="molecule type" value="Genomic_DNA"/>
</dbReference>
<dbReference type="PANTHER" id="PTHR35532:SF5">
    <property type="entry name" value="CARBOHYDRATE-BINDING DOMAIN-CONTAINING PROTEIN"/>
    <property type="match status" value="1"/>
</dbReference>
<protein>
    <submittedName>
        <fullName evidence="2">Transglutaminase domain-containing protein</fullName>
    </submittedName>
</protein>
<evidence type="ECO:0000259" key="1">
    <source>
        <dbReference type="SMART" id="SM00460"/>
    </source>
</evidence>
<dbReference type="SUPFAM" id="SSF54001">
    <property type="entry name" value="Cysteine proteinases"/>
    <property type="match status" value="2"/>
</dbReference>
<dbReference type="InterPro" id="IPR038765">
    <property type="entry name" value="Papain-like_cys_pep_sf"/>
</dbReference>
<dbReference type="AlphaFoldDB" id="A0A7Y6BW82"/>
<dbReference type="RefSeq" id="WP_175395689.1">
    <property type="nucleotide sequence ID" value="NZ_JABMCB010000177.1"/>
</dbReference>
<accession>A0A7Y6BW82</accession>
<sequence length="884" mass="100169">MSVQTSVFSLTPEEMNRIEDKLRIKKEFVGARADEIFSVFREPLSEEEEWALKFVYAYSPLQDLADVPGALFLSHVRSTLQIRREVPWGQRVPDELFLHFVLPCRVNTENIEDCRGIFYEELGQRIMPLTMAEAILEANYWCHEKAVYTGSDLRTVSPLTMIRSAKGRCGEESTLAVTALRSIGIPARQVYTPRWAHCDDNHAWVEAWADGIWYYIGACEPEARLNQGWFTPPARRSMLMNTRVLGNYHGPEDVTLATEWYTELNLLENYAPTREVTVSVKDQTGAAVKGAAVRFELYNMAEFYPIAELVTEEDGQVVFKTGFGDLLIRAVFQGQWQERKVTIAETDRLELVLDLQRQPKQESGIVDYDMVPPSVTEGENLPELTEEAESLHQQRLKEGADIRTAFEAAFITKRESMNLSRQLGLPEARVWDVMQKARGNGQEIAEFLKESTPEHGEWPLLLLESLNSKDLIDTFRPVLHDHLNYSLPLRGMLPDTLFIPYVLCPRVSFEMLGEYKERFQTAFTQEEKDEMVKNPSLLAARLKEKYVHSEDLPNLKGKGTAAGTYRLMAGDEESLAILFVSICRSLGIPSRLHPSERKPQYWHGGSWIFADLGGKEEVKERTGTIRLEQKEAERNTPVASYYQNISIARLVQGKYVTLHFPYGETKLFAEPLAAEEGFYRMTTGIRLKDGTVRSRFTYFELKEGEEVRVTVTFRSTEEEIPVLGTVDQNMELQWQDGSAAALDHSLSGTASSVLLSWIEPEREPTMHLLKELADLREELAERDVPIILITGSLGTSKKLKSEQQEMLPPQIRLGEANAGSLPELLRSSGATESGYPHLVVLDRSYRIRYVSSGYRIGAVKEALQVSSQLNGQHSKEADYGGDGK</sequence>
<name>A0A7Y6BW82_9BACL</name>
<proteinExistence type="predicted"/>